<proteinExistence type="predicted"/>
<accession>A0A6A6IBT9</accession>
<evidence type="ECO:0000313" key="2">
    <source>
        <dbReference type="EMBL" id="KAF2247851.1"/>
    </source>
</evidence>
<feature type="compositionally biased region" description="Basic and acidic residues" evidence="1">
    <location>
        <begin position="389"/>
        <end position="402"/>
    </location>
</feature>
<evidence type="ECO:0000256" key="1">
    <source>
        <dbReference type="SAM" id="MobiDB-lite"/>
    </source>
</evidence>
<feature type="compositionally biased region" description="Basic and acidic residues" evidence="1">
    <location>
        <begin position="277"/>
        <end position="288"/>
    </location>
</feature>
<keyword evidence="3" id="KW-1185">Reference proteome</keyword>
<organism evidence="2 3">
    <name type="scientific">Trematosphaeria pertusa</name>
    <dbReference type="NCBI Taxonomy" id="390896"/>
    <lineage>
        <taxon>Eukaryota</taxon>
        <taxon>Fungi</taxon>
        <taxon>Dikarya</taxon>
        <taxon>Ascomycota</taxon>
        <taxon>Pezizomycotina</taxon>
        <taxon>Dothideomycetes</taxon>
        <taxon>Pleosporomycetidae</taxon>
        <taxon>Pleosporales</taxon>
        <taxon>Massarineae</taxon>
        <taxon>Trematosphaeriaceae</taxon>
        <taxon>Trematosphaeria</taxon>
    </lineage>
</organism>
<dbReference type="AlphaFoldDB" id="A0A6A6IBT9"/>
<reference evidence="2" key="1">
    <citation type="journal article" date="2020" name="Stud. Mycol.">
        <title>101 Dothideomycetes genomes: a test case for predicting lifestyles and emergence of pathogens.</title>
        <authorList>
            <person name="Haridas S."/>
            <person name="Albert R."/>
            <person name="Binder M."/>
            <person name="Bloem J."/>
            <person name="Labutti K."/>
            <person name="Salamov A."/>
            <person name="Andreopoulos B."/>
            <person name="Baker S."/>
            <person name="Barry K."/>
            <person name="Bills G."/>
            <person name="Bluhm B."/>
            <person name="Cannon C."/>
            <person name="Castanera R."/>
            <person name="Culley D."/>
            <person name="Daum C."/>
            <person name="Ezra D."/>
            <person name="Gonzalez J."/>
            <person name="Henrissat B."/>
            <person name="Kuo A."/>
            <person name="Liang C."/>
            <person name="Lipzen A."/>
            <person name="Lutzoni F."/>
            <person name="Magnuson J."/>
            <person name="Mondo S."/>
            <person name="Nolan M."/>
            <person name="Ohm R."/>
            <person name="Pangilinan J."/>
            <person name="Park H.-J."/>
            <person name="Ramirez L."/>
            <person name="Alfaro M."/>
            <person name="Sun H."/>
            <person name="Tritt A."/>
            <person name="Yoshinaga Y."/>
            <person name="Zwiers L.-H."/>
            <person name="Turgeon B."/>
            <person name="Goodwin S."/>
            <person name="Spatafora J."/>
            <person name="Crous P."/>
            <person name="Grigoriev I."/>
        </authorList>
    </citation>
    <scope>NUCLEOTIDE SEQUENCE</scope>
    <source>
        <strain evidence="2">CBS 122368</strain>
    </source>
</reference>
<feature type="region of interest" description="Disordered" evidence="1">
    <location>
        <begin position="221"/>
        <end position="371"/>
    </location>
</feature>
<dbReference type="OrthoDB" id="3650389at2759"/>
<dbReference type="Proteomes" id="UP000800094">
    <property type="component" value="Unassembled WGS sequence"/>
</dbReference>
<sequence>MAGSQANTPEMISDGKRMRMLWQPGDGDGEAAPHLIERSTNTIKGHPTWKIFTSDIQLPIIRGSRDEPPHYIYLDDKACYLVYTSKLYSNDELRNFWPFDFDHQGNIKTGRKNRGRSAYLDDSETEFAKAPLRGKNKWYEFSGEPEVAEYKPVRPKKATKMEKIVAAELAEEAHKAALEAQEVDDQIHSEVGQTEDEDGVGHVTTEAAATVETLNMDTDGIYPSLTSLRRPNLTPSRPDSSNRLQSDVQTFATSPRTLASSTRATSSGLGTFNPKRAFRESFPRKETDTSQSTPLNRTYIQPFEISSSDTSPPTPPSKRLNLGSDLAPTTPSSMPAFGGDGSNDDDDDAMLVEQALASASTLVPAPVHTDEEPLMMRKLRAQNAQLKTQLEKERETVGDLKHDKKALR</sequence>
<protein>
    <submittedName>
        <fullName evidence="2">Uncharacterized protein</fullName>
    </submittedName>
</protein>
<dbReference type="RefSeq" id="XP_033682855.1">
    <property type="nucleotide sequence ID" value="XM_033822074.1"/>
</dbReference>
<dbReference type="GeneID" id="54575404"/>
<gene>
    <name evidence="2" type="ORF">BU26DRAFT_321964</name>
</gene>
<feature type="region of interest" description="Disordered" evidence="1">
    <location>
        <begin position="385"/>
        <end position="408"/>
    </location>
</feature>
<evidence type="ECO:0000313" key="3">
    <source>
        <dbReference type="Proteomes" id="UP000800094"/>
    </source>
</evidence>
<feature type="compositionally biased region" description="Polar residues" evidence="1">
    <location>
        <begin position="289"/>
        <end position="299"/>
    </location>
</feature>
<feature type="compositionally biased region" description="Polar residues" evidence="1">
    <location>
        <begin position="224"/>
        <end position="252"/>
    </location>
</feature>
<feature type="compositionally biased region" description="Low complexity" evidence="1">
    <location>
        <begin position="253"/>
        <end position="271"/>
    </location>
</feature>
<dbReference type="EMBL" id="ML987196">
    <property type="protein sequence ID" value="KAF2247851.1"/>
    <property type="molecule type" value="Genomic_DNA"/>
</dbReference>
<name>A0A6A6IBT9_9PLEO</name>